<dbReference type="Proteomes" id="UP000468650">
    <property type="component" value="Unassembled WGS sequence"/>
</dbReference>
<protein>
    <submittedName>
        <fullName evidence="2">Uncharacterized protein</fullName>
    </submittedName>
</protein>
<comment type="caution">
    <text evidence="2">The sequence shown here is derived from an EMBL/GenBank/DDBJ whole genome shotgun (WGS) entry which is preliminary data.</text>
</comment>
<dbReference type="EMBL" id="WBVO01000012">
    <property type="protein sequence ID" value="KAB2807056.1"/>
    <property type="molecule type" value="Genomic_DNA"/>
</dbReference>
<keyword evidence="3" id="KW-1185">Reference proteome</keyword>
<dbReference type="PROSITE" id="PS51257">
    <property type="entry name" value="PROKAR_LIPOPROTEIN"/>
    <property type="match status" value="1"/>
</dbReference>
<evidence type="ECO:0000256" key="1">
    <source>
        <dbReference type="SAM" id="SignalP"/>
    </source>
</evidence>
<proteinExistence type="predicted"/>
<dbReference type="AlphaFoldDB" id="A0A6N6RG29"/>
<feature type="chain" id="PRO_5026934122" evidence="1">
    <location>
        <begin position="16"/>
        <end position="215"/>
    </location>
</feature>
<evidence type="ECO:0000313" key="3">
    <source>
        <dbReference type="Proteomes" id="UP000468650"/>
    </source>
</evidence>
<reference evidence="2 3" key="1">
    <citation type="submission" date="2019-09" db="EMBL/GenBank/DDBJ databases">
        <title>Genomes of family Cryomorphaceae.</title>
        <authorList>
            <person name="Bowman J.P."/>
        </authorList>
    </citation>
    <scope>NUCLEOTIDE SEQUENCE [LARGE SCALE GENOMIC DNA]</scope>
    <source>
        <strain evidence="2 3">LMG 25704</strain>
    </source>
</reference>
<organism evidence="2 3">
    <name type="scientific">Phaeocystidibacter luteus</name>
    <dbReference type="NCBI Taxonomy" id="911197"/>
    <lineage>
        <taxon>Bacteria</taxon>
        <taxon>Pseudomonadati</taxon>
        <taxon>Bacteroidota</taxon>
        <taxon>Flavobacteriia</taxon>
        <taxon>Flavobacteriales</taxon>
        <taxon>Phaeocystidibacteraceae</taxon>
        <taxon>Phaeocystidibacter</taxon>
    </lineage>
</organism>
<accession>A0A6N6RG29</accession>
<evidence type="ECO:0000313" key="2">
    <source>
        <dbReference type="EMBL" id="KAB2807056.1"/>
    </source>
</evidence>
<name>A0A6N6RG29_9FLAO</name>
<keyword evidence="1" id="KW-0732">Signal</keyword>
<gene>
    <name evidence="2" type="ORF">F8C67_12745</name>
</gene>
<dbReference type="RefSeq" id="WP_151668246.1">
    <property type="nucleotide sequence ID" value="NZ_WBVO01000012.1"/>
</dbReference>
<sequence length="215" mass="24610">MKFYMRLRTSCIAFAASVLFGSCSSDVTPCDDIEQIAKVIKLESVQSRLKVTKREDNFFLEMVGSENRANEFILLANNTIPDSIWLDNDTLRVVYGNLSLPSKEETLKGLLEYHNLHHGKLDSYIVVHEIDNREFTGSHASMSQTFDSISVNGNTLTFINEGNNIGKVHFNELTYMEGAYSVDRKIAESDVLRFQSFEPTDEELKCEVYQNWINW</sequence>
<feature type="signal peptide" evidence="1">
    <location>
        <begin position="1"/>
        <end position="15"/>
    </location>
</feature>